<organism evidence="7 8">
    <name type="scientific">Trifolium pratense</name>
    <name type="common">Red clover</name>
    <dbReference type="NCBI Taxonomy" id="57577"/>
    <lineage>
        <taxon>Eukaryota</taxon>
        <taxon>Viridiplantae</taxon>
        <taxon>Streptophyta</taxon>
        <taxon>Embryophyta</taxon>
        <taxon>Tracheophyta</taxon>
        <taxon>Spermatophyta</taxon>
        <taxon>Magnoliopsida</taxon>
        <taxon>eudicotyledons</taxon>
        <taxon>Gunneridae</taxon>
        <taxon>Pentapetalae</taxon>
        <taxon>rosids</taxon>
        <taxon>fabids</taxon>
        <taxon>Fabales</taxon>
        <taxon>Fabaceae</taxon>
        <taxon>Papilionoideae</taxon>
        <taxon>50 kb inversion clade</taxon>
        <taxon>NPAAA clade</taxon>
        <taxon>Hologalegina</taxon>
        <taxon>IRL clade</taxon>
        <taxon>Trifolieae</taxon>
        <taxon>Trifolium</taxon>
    </lineage>
</organism>
<proteinExistence type="predicted"/>
<evidence type="ECO:0000259" key="5">
    <source>
        <dbReference type="PROSITE" id="PS51192"/>
    </source>
</evidence>
<dbReference type="Gene3D" id="1.10.1900.10">
    <property type="entry name" value="c-terminal domain of poly(a) binding protein"/>
    <property type="match status" value="1"/>
</dbReference>
<feature type="domain" description="Helicase ATP-binding" evidence="5">
    <location>
        <begin position="85"/>
        <end position="266"/>
    </location>
</feature>
<dbReference type="SMART" id="SM00487">
    <property type="entry name" value="DEXDc"/>
    <property type="match status" value="1"/>
</dbReference>
<dbReference type="Proteomes" id="UP000236291">
    <property type="component" value="Unassembled WGS sequence"/>
</dbReference>
<dbReference type="EMBL" id="ASHM01006933">
    <property type="protein sequence ID" value="PNY14533.1"/>
    <property type="molecule type" value="Genomic_DNA"/>
</dbReference>
<dbReference type="STRING" id="57577.A0A2K3PGX1"/>
<accession>A0A2K3PGX1</accession>
<gene>
    <name evidence="7" type="ORF">L195_g011215</name>
</gene>
<dbReference type="Pfam" id="PF00658">
    <property type="entry name" value="MLLE"/>
    <property type="match status" value="1"/>
</dbReference>
<name>A0A2K3PGX1_TRIPR</name>
<dbReference type="PROSITE" id="PS51192">
    <property type="entry name" value="HELICASE_ATP_BIND_1"/>
    <property type="match status" value="1"/>
</dbReference>
<dbReference type="InterPro" id="IPR027417">
    <property type="entry name" value="P-loop_NTPase"/>
</dbReference>
<dbReference type="InterPro" id="IPR036053">
    <property type="entry name" value="PABP-dom"/>
</dbReference>
<evidence type="ECO:0000256" key="2">
    <source>
        <dbReference type="ARBA" id="ARBA00022801"/>
    </source>
</evidence>
<dbReference type="GO" id="GO:0005524">
    <property type="term" value="F:ATP binding"/>
    <property type="evidence" value="ECO:0007669"/>
    <property type="project" value="UniProtKB-KW"/>
</dbReference>
<sequence>MIFEKFKERQLKGSSKGEIKDSSFSVPSSFDTNVEKMAQKGLKNESENNTMVVGNFKELGLSDLLVEVIEEIGEFVPSEIQCVVIPTILEGKSLLLSSPSEHDRTLAYLLPLIQLLRQDRELPGSNSKHPRAVVLCASEEKTEQCFNAARYIINNAELKSAKNCAPSDTEKSNSSIGLMIGTPSEILQYIEEGIVVPAELKYLVLDEADSMLGGNLGPEIHKIIRPLQHRDSKSNVERLQTILAISTIAEVLGETSPLVKRLERDHAGNISALSIEMEETEVFHLTESLDALRKKLEEAMNSL</sequence>
<dbReference type="AlphaFoldDB" id="A0A2K3PGX1"/>
<dbReference type="Gene3D" id="3.40.50.300">
    <property type="entry name" value="P-loop containing nucleotide triphosphate hydrolases"/>
    <property type="match status" value="1"/>
</dbReference>
<feature type="domain" description="PABC" evidence="6">
    <location>
        <begin position="231"/>
        <end position="303"/>
    </location>
</feature>
<evidence type="ECO:0000256" key="3">
    <source>
        <dbReference type="ARBA" id="ARBA00022806"/>
    </source>
</evidence>
<keyword evidence="3 7" id="KW-0347">Helicase</keyword>
<evidence type="ECO:0000256" key="1">
    <source>
        <dbReference type="ARBA" id="ARBA00022741"/>
    </source>
</evidence>
<dbReference type="InterPro" id="IPR002004">
    <property type="entry name" value="PABP_HYD_C"/>
</dbReference>
<dbReference type="SUPFAM" id="SSF52540">
    <property type="entry name" value="P-loop containing nucleoside triphosphate hydrolases"/>
    <property type="match status" value="1"/>
</dbReference>
<evidence type="ECO:0000313" key="7">
    <source>
        <dbReference type="EMBL" id="PNY14533.1"/>
    </source>
</evidence>
<evidence type="ECO:0000256" key="4">
    <source>
        <dbReference type="ARBA" id="ARBA00022840"/>
    </source>
</evidence>
<reference evidence="7 8" key="2">
    <citation type="journal article" date="2017" name="Front. Plant Sci.">
        <title>Gene Classification and Mining of Molecular Markers Useful in Red Clover (Trifolium pratense) Breeding.</title>
        <authorList>
            <person name="Istvanek J."/>
            <person name="Dluhosova J."/>
            <person name="Dluhos P."/>
            <person name="Patkova L."/>
            <person name="Nedelnik J."/>
            <person name="Repkova J."/>
        </authorList>
    </citation>
    <scope>NUCLEOTIDE SEQUENCE [LARGE SCALE GENOMIC DNA]</scope>
    <source>
        <strain evidence="8">cv. Tatra</strain>
        <tissue evidence="7">Young leaves</tissue>
    </source>
</reference>
<keyword evidence="1" id="KW-0547">Nucleotide-binding</keyword>
<keyword evidence="4" id="KW-0067">ATP-binding</keyword>
<dbReference type="GO" id="GO:0004386">
    <property type="term" value="F:helicase activity"/>
    <property type="evidence" value="ECO:0007669"/>
    <property type="project" value="UniProtKB-KW"/>
</dbReference>
<protein>
    <submittedName>
        <fullName evidence="7">DEAD-box ATP-dependent RNA helicase 39-like protein</fullName>
    </submittedName>
</protein>
<dbReference type="InterPro" id="IPR014001">
    <property type="entry name" value="Helicase_ATP-bd"/>
</dbReference>
<keyword evidence="2" id="KW-0378">Hydrolase</keyword>
<dbReference type="GO" id="GO:0016787">
    <property type="term" value="F:hydrolase activity"/>
    <property type="evidence" value="ECO:0007669"/>
    <property type="project" value="UniProtKB-KW"/>
</dbReference>
<dbReference type="InterPro" id="IPR011545">
    <property type="entry name" value="DEAD/DEAH_box_helicase_dom"/>
</dbReference>
<comment type="caution">
    <text evidence="7">The sequence shown here is derived from an EMBL/GenBank/DDBJ whole genome shotgun (WGS) entry which is preliminary data.</text>
</comment>
<evidence type="ECO:0000259" key="6">
    <source>
        <dbReference type="PROSITE" id="PS51309"/>
    </source>
</evidence>
<evidence type="ECO:0000313" key="8">
    <source>
        <dbReference type="Proteomes" id="UP000236291"/>
    </source>
</evidence>
<dbReference type="PROSITE" id="PS51309">
    <property type="entry name" value="PABC"/>
    <property type="match status" value="1"/>
</dbReference>
<dbReference type="PANTHER" id="PTHR47960">
    <property type="entry name" value="DEAD-BOX ATP-DEPENDENT RNA HELICASE 50"/>
    <property type="match status" value="1"/>
</dbReference>
<dbReference type="Pfam" id="PF00270">
    <property type="entry name" value="DEAD"/>
    <property type="match status" value="1"/>
</dbReference>
<reference evidence="7 8" key="1">
    <citation type="journal article" date="2014" name="Am. J. Bot.">
        <title>Genome assembly and annotation for red clover (Trifolium pratense; Fabaceae).</title>
        <authorList>
            <person name="Istvanek J."/>
            <person name="Jaros M."/>
            <person name="Krenek A."/>
            <person name="Repkova J."/>
        </authorList>
    </citation>
    <scope>NUCLEOTIDE SEQUENCE [LARGE SCALE GENOMIC DNA]</scope>
    <source>
        <strain evidence="8">cv. Tatra</strain>
        <tissue evidence="7">Young leaves</tissue>
    </source>
</reference>
<dbReference type="GO" id="GO:0003723">
    <property type="term" value="F:RNA binding"/>
    <property type="evidence" value="ECO:0007669"/>
    <property type="project" value="InterPro"/>
</dbReference>
<dbReference type="SUPFAM" id="SSF63570">
    <property type="entry name" value="PABC (PABP) domain"/>
    <property type="match status" value="1"/>
</dbReference>